<dbReference type="InterPro" id="IPR013320">
    <property type="entry name" value="ConA-like_dom_sf"/>
</dbReference>
<dbReference type="SUPFAM" id="SSF49899">
    <property type="entry name" value="Concanavalin A-like lectins/glucanases"/>
    <property type="match status" value="2"/>
</dbReference>
<dbReference type="OrthoDB" id="950827at2"/>
<dbReference type="GO" id="GO:0030246">
    <property type="term" value="F:carbohydrate binding"/>
    <property type="evidence" value="ECO:0007669"/>
    <property type="project" value="UniProtKB-KW"/>
</dbReference>
<accession>A0A2T6AKC4</accession>
<feature type="chain" id="PRO_5015440138" evidence="1">
    <location>
        <begin position="21"/>
        <end position="574"/>
    </location>
</feature>
<proteinExistence type="predicted"/>
<evidence type="ECO:0000256" key="1">
    <source>
        <dbReference type="SAM" id="SignalP"/>
    </source>
</evidence>
<dbReference type="PANTHER" id="PTHR42535">
    <property type="entry name" value="OOKINETE PROTEIN, PUTATIVE-RELATED"/>
    <property type="match status" value="1"/>
</dbReference>
<evidence type="ECO:0000313" key="3">
    <source>
        <dbReference type="Proteomes" id="UP000244174"/>
    </source>
</evidence>
<dbReference type="AlphaFoldDB" id="A0A2T6AKC4"/>
<gene>
    <name evidence="2" type="ORF">C8P64_0235</name>
</gene>
<dbReference type="InterPro" id="IPR013783">
    <property type="entry name" value="Ig-like_fold"/>
</dbReference>
<keyword evidence="2" id="KW-0430">Lectin</keyword>
<sequence>MKYFNIKLLSLFSFALLFIACEYDGIDPITEVDPGPDQGAPEVTINAPLEGNTIKVLEEVSSIDIKFKVEDDIEVANIEVMVDGNVIATMSDFKDYRIVIEELVYDNIANGDHTVTVKATDLEGNVTTKTVNFSKEPPYTPKFDNEYLYMPFDGDYVDLMTLRSAEVTGDLSFAGESFLGSNAYTGSPDSYINIPFDGSVGSEFTASFWYKVSGDPSRAGILVAGADQNRTQGFRLFREGSAAEQRLKLNVGTGTGEVWNDGGTLDPEKDEWVHVAFTVTSEETVIYLDGNPVNTGNMAGSSIDWTGVESLTIGSGGETFSYWDHKYDSSDIDELRIFDAALSQEEIQGLINASSETLKLSFDGSYQDAASNREVTVVGNPGFAGESVEGSNAYAGAEGSYLTMPSEGLLSPTFSATFWYKVNASPDRAGIIVIGPEDTDNPNEQNNRTSGFRFFRENGAEGFQRFKLNVGDGTADTWVDGGTAADVANDAGWVHIAFTISSSAATVYINGEVVKESAFSGIDWTGTDLVSIMSGAPRFTQWGHLSDSSYMDELTFYNKVLTKEEIEANMAMAQ</sequence>
<dbReference type="PROSITE" id="PS51257">
    <property type="entry name" value="PROKAR_LIPOPROTEIN"/>
    <property type="match status" value="1"/>
</dbReference>
<protein>
    <submittedName>
        <fullName evidence="2">Concanavalin A-like lectin/glucanase superfamily protein</fullName>
    </submittedName>
</protein>
<dbReference type="Pfam" id="PF13385">
    <property type="entry name" value="Laminin_G_3"/>
    <property type="match status" value="2"/>
</dbReference>
<dbReference type="PANTHER" id="PTHR42535:SF2">
    <property type="entry name" value="CHROMOSOME UNDETERMINED SCAFFOLD_146, WHOLE GENOME SHOTGUN SEQUENCE"/>
    <property type="match status" value="1"/>
</dbReference>
<dbReference type="Gene3D" id="2.60.40.10">
    <property type="entry name" value="Immunoglobulins"/>
    <property type="match status" value="1"/>
</dbReference>
<dbReference type="Pfam" id="PF17957">
    <property type="entry name" value="Big_7"/>
    <property type="match status" value="1"/>
</dbReference>
<dbReference type="RefSeq" id="WP_108170230.1">
    <property type="nucleotide sequence ID" value="NZ_QBKQ01000001.1"/>
</dbReference>
<keyword evidence="1" id="KW-0732">Signal</keyword>
<comment type="caution">
    <text evidence="2">The sequence shown here is derived from an EMBL/GenBank/DDBJ whole genome shotgun (WGS) entry which is preliminary data.</text>
</comment>
<organism evidence="2 3">
    <name type="scientific">Christiangramia gaetbulicola</name>
    <dbReference type="NCBI Taxonomy" id="703340"/>
    <lineage>
        <taxon>Bacteria</taxon>
        <taxon>Pseudomonadati</taxon>
        <taxon>Bacteroidota</taxon>
        <taxon>Flavobacteriia</taxon>
        <taxon>Flavobacteriales</taxon>
        <taxon>Flavobacteriaceae</taxon>
        <taxon>Christiangramia</taxon>
    </lineage>
</organism>
<evidence type="ECO:0000313" key="2">
    <source>
        <dbReference type="EMBL" id="PTX44260.1"/>
    </source>
</evidence>
<reference evidence="2 3" key="1">
    <citation type="submission" date="2018-04" db="EMBL/GenBank/DDBJ databases">
        <title>Genomic Encyclopedia of Archaeal and Bacterial Type Strains, Phase II (KMG-II): from individual species to whole genera.</title>
        <authorList>
            <person name="Goeker M."/>
        </authorList>
    </citation>
    <scope>NUCLEOTIDE SEQUENCE [LARGE SCALE GENOMIC DNA]</scope>
    <source>
        <strain evidence="2 3">DSM 23082</strain>
    </source>
</reference>
<dbReference type="Gene3D" id="2.60.120.200">
    <property type="match status" value="2"/>
</dbReference>
<name>A0A2T6AKC4_9FLAO</name>
<dbReference type="GO" id="GO:0004553">
    <property type="term" value="F:hydrolase activity, hydrolyzing O-glycosyl compounds"/>
    <property type="evidence" value="ECO:0007669"/>
    <property type="project" value="UniProtKB-ARBA"/>
</dbReference>
<keyword evidence="3" id="KW-1185">Reference proteome</keyword>
<feature type="signal peptide" evidence="1">
    <location>
        <begin position="1"/>
        <end position="20"/>
    </location>
</feature>
<dbReference type="Proteomes" id="UP000244174">
    <property type="component" value="Unassembled WGS sequence"/>
</dbReference>
<dbReference type="GO" id="GO:0005975">
    <property type="term" value="P:carbohydrate metabolic process"/>
    <property type="evidence" value="ECO:0007669"/>
    <property type="project" value="UniProtKB-ARBA"/>
</dbReference>
<dbReference type="EMBL" id="QBKQ01000001">
    <property type="protein sequence ID" value="PTX44260.1"/>
    <property type="molecule type" value="Genomic_DNA"/>
</dbReference>